<sequence length="201" mass="21533">MTETRPALDPRRTALLVMDYQPSILNSLAAAAPDLLDNAATAIDTVRDLGGRIGYVRVAFTDADGDAIPPTSPIAALATPERLRALHADAPGTAIHEQLTPHPQDIVVRKTRIGAFSTTDLDNRLRTAGIDTLILAGVATSGVVLSTLRDAADRDYRLVVLADACADHDPAVHDFLTGKIFPRQAHVTTTARLPTLFTEQR</sequence>
<reference evidence="3" key="1">
    <citation type="submission" date="2021-03" db="EMBL/GenBank/DDBJ databases">
        <title>Streptomyces strains.</title>
        <authorList>
            <person name="Lund M.B."/>
            <person name="Toerring T."/>
        </authorList>
    </citation>
    <scope>NUCLEOTIDE SEQUENCE</scope>
    <source>
        <strain evidence="3">JCM 4242</strain>
    </source>
</reference>
<evidence type="ECO:0000259" key="2">
    <source>
        <dbReference type="Pfam" id="PF00857"/>
    </source>
</evidence>
<proteinExistence type="predicted"/>
<dbReference type="InterPro" id="IPR036380">
    <property type="entry name" value="Isochorismatase-like_sf"/>
</dbReference>
<dbReference type="RefSeq" id="WP_086572519.1">
    <property type="nucleotide sequence ID" value="NZ_JAFMOF010000002.1"/>
</dbReference>
<dbReference type="Gene3D" id="3.40.50.850">
    <property type="entry name" value="Isochorismatase-like"/>
    <property type="match status" value="1"/>
</dbReference>
<dbReference type="EMBL" id="JAFMOF010000002">
    <property type="protein sequence ID" value="MBO0654684.1"/>
    <property type="molecule type" value="Genomic_DNA"/>
</dbReference>
<dbReference type="PANTHER" id="PTHR43540">
    <property type="entry name" value="PEROXYUREIDOACRYLATE/UREIDOACRYLATE AMIDOHYDROLASE-RELATED"/>
    <property type="match status" value="1"/>
</dbReference>
<feature type="domain" description="Isochorismatase-like" evidence="2">
    <location>
        <begin position="13"/>
        <end position="191"/>
    </location>
</feature>
<dbReference type="InterPro" id="IPR000868">
    <property type="entry name" value="Isochorismatase-like_dom"/>
</dbReference>
<dbReference type="Pfam" id="PF00857">
    <property type="entry name" value="Isochorismatase"/>
    <property type="match status" value="1"/>
</dbReference>
<evidence type="ECO:0000313" key="3">
    <source>
        <dbReference type="EMBL" id="MBO0654684.1"/>
    </source>
</evidence>
<dbReference type="PANTHER" id="PTHR43540:SF7">
    <property type="entry name" value="ISOCHORISMATASE FAMILY PROTEIN YECD"/>
    <property type="match status" value="1"/>
</dbReference>
<dbReference type="GO" id="GO:0016787">
    <property type="term" value="F:hydrolase activity"/>
    <property type="evidence" value="ECO:0007669"/>
    <property type="project" value="UniProtKB-KW"/>
</dbReference>
<evidence type="ECO:0000313" key="4">
    <source>
        <dbReference type="Proteomes" id="UP000664781"/>
    </source>
</evidence>
<comment type="caution">
    <text evidence="3">The sequence shown here is derived from an EMBL/GenBank/DDBJ whole genome shotgun (WGS) entry which is preliminary data.</text>
</comment>
<evidence type="ECO:0000256" key="1">
    <source>
        <dbReference type="ARBA" id="ARBA00022801"/>
    </source>
</evidence>
<dbReference type="Proteomes" id="UP000664781">
    <property type="component" value="Unassembled WGS sequence"/>
</dbReference>
<dbReference type="InterPro" id="IPR050272">
    <property type="entry name" value="Isochorismatase-like_hydrls"/>
</dbReference>
<dbReference type="SUPFAM" id="SSF52499">
    <property type="entry name" value="Isochorismatase-like hydrolases"/>
    <property type="match status" value="1"/>
</dbReference>
<keyword evidence="4" id="KW-1185">Reference proteome</keyword>
<organism evidence="3 4">
    <name type="scientific">Streptomyces triculaminicus</name>
    <dbReference type="NCBI Taxonomy" id="2816232"/>
    <lineage>
        <taxon>Bacteria</taxon>
        <taxon>Bacillati</taxon>
        <taxon>Actinomycetota</taxon>
        <taxon>Actinomycetes</taxon>
        <taxon>Kitasatosporales</taxon>
        <taxon>Streptomycetaceae</taxon>
        <taxon>Streptomyces</taxon>
    </lineage>
</organism>
<accession>A0A939FP30</accession>
<protein>
    <submittedName>
        <fullName evidence="3">Cysteine hydrolase</fullName>
    </submittedName>
</protein>
<gene>
    <name evidence="3" type="ORF">J1792_18430</name>
</gene>
<name>A0A939FP30_9ACTN</name>
<keyword evidence="1 3" id="KW-0378">Hydrolase</keyword>
<dbReference type="CDD" id="cd00431">
    <property type="entry name" value="cysteine_hydrolases"/>
    <property type="match status" value="1"/>
</dbReference>
<dbReference type="AlphaFoldDB" id="A0A939FP30"/>